<evidence type="ECO:0000313" key="5">
    <source>
        <dbReference type="Proteomes" id="UP000587991"/>
    </source>
</evidence>
<keyword evidence="5" id="KW-1185">Reference proteome</keyword>
<gene>
    <name evidence="4" type="ORF">HF682_16535</name>
</gene>
<dbReference type="PANTHER" id="PTHR10509:SF14">
    <property type="entry name" value="CAFFEOYL-COA O-METHYLTRANSFERASE 3-RELATED"/>
    <property type="match status" value="1"/>
</dbReference>
<dbReference type="RefSeq" id="WP_168878454.1">
    <property type="nucleotide sequence ID" value="NZ_JABAIM010000005.1"/>
</dbReference>
<name>A0A847SHC6_9NEIS</name>
<dbReference type="InterPro" id="IPR029063">
    <property type="entry name" value="SAM-dependent_MTases_sf"/>
</dbReference>
<evidence type="ECO:0000313" key="4">
    <source>
        <dbReference type="EMBL" id="NLR76776.1"/>
    </source>
</evidence>
<reference evidence="4 5" key="1">
    <citation type="submission" date="2020-04" db="EMBL/GenBank/DDBJ databases">
        <title>Draft genome of Leeia sp. IMCC25680.</title>
        <authorList>
            <person name="Song J."/>
            <person name="Cho J.-C."/>
        </authorList>
    </citation>
    <scope>NUCLEOTIDE SEQUENCE [LARGE SCALE GENOMIC DNA]</scope>
    <source>
        <strain evidence="4 5">IMCC25680</strain>
    </source>
</reference>
<proteinExistence type="predicted"/>
<dbReference type="SUPFAM" id="SSF53335">
    <property type="entry name" value="S-adenosyl-L-methionine-dependent methyltransferases"/>
    <property type="match status" value="1"/>
</dbReference>
<dbReference type="EMBL" id="JABAIM010000005">
    <property type="protein sequence ID" value="NLR76776.1"/>
    <property type="molecule type" value="Genomic_DNA"/>
</dbReference>
<dbReference type="Gene3D" id="3.40.50.150">
    <property type="entry name" value="Vaccinia Virus protein VP39"/>
    <property type="match status" value="1"/>
</dbReference>
<comment type="caution">
    <text evidence="4">The sequence shown here is derived from an EMBL/GenBank/DDBJ whole genome shotgun (WGS) entry which is preliminary data.</text>
</comment>
<dbReference type="Proteomes" id="UP000587991">
    <property type="component" value="Unassembled WGS sequence"/>
</dbReference>
<keyword evidence="3" id="KW-0949">S-adenosyl-L-methionine</keyword>
<dbReference type="GO" id="GO:0008757">
    <property type="term" value="F:S-adenosylmethionine-dependent methyltransferase activity"/>
    <property type="evidence" value="ECO:0007669"/>
    <property type="project" value="TreeGrafter"/>
</dbReference>
<dbReference type="PROSITE" id="PS51682">
    <property type="entry name" value="SAM_OMT_I"/>
    <property type="match status" value="1"/>
</dbReference>
<dbReference type="GO" id="GO:0032259">
    <property type="term" value="P:methylation"/>
    <property type="evidence" value="ECO:0007669"/>
    <property type="project" value="UniProtKB-KW"/>
</dbReference>
<evidence type="ECO:0000256" key="1">
    <source>
        <dbReference type="ARBA" id="ARBA00022603"/>
    </source>
</evidence>
<dbReference type="InterPro" id="IPR002935">
    <property type="entry name" value="SAM_O-MeTrfase"/>
</dbReference>
<dbReference type="AlphaFoldDB" id="A0A847SHC6"/>
<evidence type="ECO:0000256" key="2">
    <source>
        <dbReference type="ARBA" id="ARBA00022679"/>
    </source>
</evidence>
<dbReference type="GO" id="GO:0008171">
    <property type="term" value="F:O-methyltransferase activity"/>
    <property type="evidence" value="ECO:0007669"/>
    <property type="project" value="InterPro"/>
</dbReference>
<keyword evidence="1 4" id="KW-0489">Methyltransferase</keyword>
<dbReference type="Pfam" id="PF01596">
    <property type="entry name" value="Methyltransf_3"/>
    <property type="match status" value="1"/>
</dbReference>
<keyword evidence="2 4" id="KW-0808">Transferase</keyword>
<protein>
    <submittedName>
        <fullName evidence="4">SAM-dependent methyltransferase</fullName>
    </submittedName>
</protein>
<dbReference type="InterPro" id="IPR050362">
    <property type="entry name" value="Cation-dep_OMT"/>
</dbReference>
<evidence type="ECO:0000256" key="3">
    <source>
        <dbReference type="ARBA" id="ARBA00022691"/>
    </source>
</evidence>
<organism evidence="4 5">
    <name type="scientific">Leeia aquatica</name>
    <dbReference type="NCBI Taxonomy" id="2725557"/>
    <lineage>
        <taxon>Bacteria</taxon>
        <taxon>Pseudomonadati</taxon>
        <taxon>Pseudomonadota</taxon>
        <taxon>Betaproteobacteria</taxon>
        <taxon>Neisseriales</taxon>
        <taxon>Leeiaceae</taxon>
        <taxon>Leeia</taxon>
    </lineage>
</organism>
<accession>A0A847SHC6</accession>
<sequence>MSQKTIQLTEPLYQYLLSHSLAEHPLQKQLREETDDLPMARMATAPEQGQFLGVLIKALRVKRYLEIGTFTGYSSLSVGLHLPEDGEMVALERKQEWAEMAQVYWERAGFASRVDLRVGNALDSLQDLLAEGKAGWFDLAFIDADKPHYNDYFEACLQLVRPQGLIIIDNVLWHGNVIKADHTDADTEEMRAFNRRVHQDPRVEITMLPLGDGMTLAYKQ</sequence>
<dbReference type="PANTHER" id="PTHR10509">
    <property type="entry name" value="O-METHYLTRANSFERASE-RELATED"/>
    <property type="match status" value="1"/>
</dbReference>